<feature type="domain" description="Histidine kinase" evidence="3">
    <location>
        <begin position="1"/>
        <end position="104"/>
    </location>
</feature>
<dbReference type="InterPro" id="IPR036890">
    <property type="entry name" value="HATPase_C_sf"/>
</dbReference>
<dbReference type="EC" id="2.7.13.3" evidence="2"/>
<dbReference type="GO" id="GO:0005524">
    <property type="term" value="F:ATP binding"/>
    <property type="evidence" value="ECO:0007669"/>
    <property type="project" value="UniProtKB-KW"/>
</dbReference>
<dbReference type="InterPro" id="IPR004358">
    <property type="entry name" value="Sig_transdc_His_kin-like_C"/>
</dbReference>
<sequence>LDQPLRIYVHAALIEQAMFNVLENAAKFSPDGVPIELKVVQLNHQQIQIMISDQGQGISEAEREKMFDMFYTMQKGDRGQHGIGLGLTIVKALVGAHMGQISAS</sequence>
<protein>
    <recommendedName>
        <fullName evidence="2">histidine kinase</fullName>
        <ecNumber evidence="2">2.7.13.3</ecNumber>
    </recommendedName>
</protein>
<dbReference type="PANTHER" id="PTHR45569">
    <property type="entry name" value="SENSOR PROTEIN KDPD"/>
    <property type="match status" value="1"/>
</dbReference>
<keyword evidence="4" id="KW-0547">Nucleotide-binding</keyword>
<proteinExistence type="predicted"/>
<feature type="non-terminal residue" evidence="4">
    <location>
        <position position="1"/>
    </location>
</feature>
<feature type="non-terminal residue" evidence="4">
    <location>
        <position position="104"/>
    </location>
</feature>
<dbReference type="GO" id="GO:0000155">
    <property type="term" value="F:phosphorelay sensor kinase activity"/>
    <property type="evidence" value="ECO:0007669"/>
    <property type="project" value="TreeGrafter"/>
</dbReference>
<name>A0AAJ2GZX4_9HYPH</name>
<dbReference type="PANTHER" id="PTHR45569:SF1">
    <property type="entry name" value="SENSOR PROTEIN KDPD"/>
    <property type="match status" value="1"/>
</dbReference>
<gene>
    <name evidence="4" type="ORF">RJJ65_41290</name>
</gene>
<dbReference type="Proteomes" id="UP001268610">
    <property type="component" value="Unassembled WGS sequence"/>
</dbReference>
<comment type="catalytic activity">
    <reaction evidence="1">
        <text>ATP + protein L-histidine = ADP + protein N-phospho-L-histidine.</text>
        <dbReference type="EC" id="2.7.13.3"/>
    </reaction>
</comment>
<dbReference type="InterPro" id="IPR005467">
    <property type="entry name" value="His_kinase_dom"/>
</dbReference>
<dbReference type="InterPro" id="IPR003594">
    <property type="entry name" value="HATPase_dom"/>
</dbReference>
<keyword evidence="4" id="KW-0067">ATP-binding</keyword>
<dbReference type="RefSeq" id="WP_310866921.1">
    <property type="nucleotide sequence ID" value="NZ_JAVLSF010001446.1"/>
</dbReference>
<dbReference type="EMBL" id="JAVLSF010001446">
    <property type="protein sequence ID" value="MDR9778987.1"/>
    <property type="molecule type" value="Genomic_DNA"/>
</dbReference>
<dbReference type="PRINTS" id="PR00344">
    <property type="entry name" value="BCTRLSENSOR"/>
</dbReference>
<dbReference type="SUPFAM" id="SSF55874">
    <property type="entry name" value="ATPase domain of HSP90 chaperone/DNA topoisomerase II/histidine kinase"/>
    <property type="match status" value="1"/>
</dbReference>
<dbReference type="AlphaFoldDB" id="A0AAJ2GZX4"/>
<reference evidence="4" key="1">
    <citation type="submission" date="2023-04" db="EMBL/GenBank/DDBJ databases">
        <title>Genomic characterization of faba bean (Vicia faba) microsymbionts in Mexican soils.</title>
        <authorList>
            <person name="Rivera Orduna F.N."/>
            <person name="Guevara-Luna J."/>
            <person name="Yan J."/>
            <person name="Arroyo-Herrera I."/>
            <person name="Li Y."/>
            <person name="Vasquez-Murrieta M.S."/>
            <person name="Wang E.T."/>
        </authorList>
    </citation>
    <scope>NUCLEOTIDE SEQUENCE</scope>
    <source>
        <strain evidence="4">CH26</strain>
    </source>
</reference>
<accession>A0AAJ2GZX4</accession>
<evidence type="ECO:0000256" key="2">
    <source>
        <dbReference type="ARBA" id="ARBA00012438"/>
    </source>
</evidence>
<dbReference type="InterPro" id="IPR052023">
    <property type="entry name" value="Histidine_kinase_KdpD"/>
</dbReference>
<dbReference type="Pfam" id="PF02518">
    <property type="entry name" value="HATPase_c"/>
    <property type="match status" value="1"/>
</dbReference>
<evidence type="ECO:0000256" key="1">
    <source>
        <dbReference type="ARBA" id="ARBA00000085"/>
    </source>
</evidence>
<dbReference type="PROSITE" id="PS50109">
    <property type="entry name" value="HIS_KIN"/>
    <property type="match status" value="1"/>
</dbReference>
<evidence type="ECO:0000259" key="3">
    <source>
        <dbReference type="PROSITE" id="PS50109"/>
    </source>
</evidence>
<comment type="caution">
    <text evidence="4">The sequence shown here is derived from an EMBL/GenBank/DDBJ whole genome shotgun (WGS) entry which is preliminary data.</text>
</comment>
<evidence type="ECO:0000313" key="5">
    <source>
        <dbReference type="Proteomes" id="UP001268610"/>
    </source>
</evidence>
<organism evidence="4 5">
    <name type="scientific">Rhizobium hidalgonense</name>
    <dbReference type="NCBI Taxonomy" id="1538159"/>
    <lineage>
        <taxon>Bacteria</taxon>
        <taxon>Pseudomonadati</taxon>
        <taxon>Pseudomonadota</taxon>
        <taxon>Alphaproteobacteria</taxon>
        <taxon>Hyphomicrobiales</taxon>
        <taxon>Rhizobiaceae</taxon>
        <taxon>Rhizobium/Agrobacterium group</taxon>
        <taxon>Rhizobium</taxon>
    </lineage>
</organism>
<dbReference type="Gene3D" id="3.30.565.10">
    <property type="entry name" value="Histidine kinase-like ATPase, C-terminal domain"/>
    <property type="match status" value="1"/>
</dbReference>
<dbReference type="SMART" id="SM00387">
    <property type="entry name" value="HATPase_c"/>
    <property type="match status" value="1"/>
</dbReference>
<evidence type="ECO:0000313" key="4">
    <source>
        <dbReference type="EMBL" id="MDR9778987.1"/>
    </source>
</evidence>
<dbReference type="GO" id="GO:0005886">
    <property type="term" value="C:plasma membrane"/>
    <property type="evidence" value="ECO:0007669"/>
    <property type="project" value="TreeGrafter"/>
</dbReference>